<name>A0A8K0DIE3_IGNLU</name>
<evidence type="ECO:0000256" key="12">
    <source>
        <dbReference type="RuleBase" id="RU000679"/>
    </source>
</evidence>
<evidence type="ECO:0000256" key="4">
    <source>
        <dbReference type="ARBA" id="ARBA00022461"/>
    </source>
</evidence>
<dbReference type="OrthoDB" id="6021021at2759"/>
<evidence type="ECO:0000256" key="6">
    <source>
        <dbReference type="ARBA" id="ARBA00022989"/>
    </source>
</evidence>
<organism evidence="13 14">
    <name type="scientific">Ignelater luminosus</name>
    <name type="common">Cucubano</name>
    <name type="synonym">Pyrophorus luminosus</name>
    <dbReference type="NCBI Taxonomy" id="2038154"/>
    <lineage>
        <taxon>Eukaryota</taxon>
        <taxon>Metazoa</taxon>
        <taxon>Ecdysozoa</taxon>
        <taxon>Arthropoda</taxon>
        <taxon>Hexapoda</taxon>
        <taxon>Insecta</taxon>
        <taxon>Pterygota</taxon>
        <taxon>Neoptera</taxon>
        <taxon>Endopterygota</taxon>
        <taxon>Coleoptera</taxon>
        <taxon>Polyphaga</taxon>
        <taxon>Elateriformia</taxon>
        <taxon>Elateroidea</taxon>
        <taxon>Elateridae</taxon>
        <taxon>Agrypninae</taxon>
        <taxon>Pyrophorini</taxon>
        <taxon>Ignelater</taxon>
    </lineage>
</organism>
<evidence type="ECO:0000256" key="10">
    <source>
        <dbReference type="ARBA" id="ARBA00023201"/>
    </source>
</evidence>
<dbReference type="Gene3D" id="2.60.470.10">
    <property type="entry name" value="Acid-sensing ion channels like domains"/>
    <property type="match status" value="1"/>
</dbReference>
<dbReference type="InterPro" id="IPR001873">
    <property type="entry name" value="ENaC"/>
</dbReference>
<accession>A0A8K0DIE3</accession>
<dbReference type="PANTHER" id="PTHR11690">
    <property type="entry name" value="AMILORIDE-SENSITIVE SODIUM CHANNEL-RELATED"/>
    <property type="match status" value="1"/>
</dbReference>
<keyword evidence="4 12" id="KW-0894">Sodium channel</keyword>
<dbReference type="InterPro" id="IPR020903">
    <property type="entry name" value="ENaC_CS"/>
</dbReference>
<dbReference type="GO" id="GO:0005886">
    <property type="term" value="C:plasma membrane"/>
    <property type="evidence" value="ECO:0007669"/>
    <property type="project" value="TreeGrafter"/>
</dbReference>
<evidence type="ECO:0000256" key="2">
    <source>
        <dbReference type="ARBA" id="ARBA00007193"/>
    </source>
</evidence>
<keyword evidence="9" id="KW-0472">Membrane</keyword>
<evidence type="ECO:0000256" key="5">
    <source>
        <dbReference type="ARBA" id="ARBA00022692"/>
    </source>
</evidence>
<dbReference type="AlphaFoldDB" id="A0A8K0DIE3"/>
<reference evidence="13" key="1">
    <citation type="submission" date="2019-08" db="EMBL/GenBank/DDBJ databases">
        <title>The genome of the North American firefly Photinus pyralis.</title>
        <authorList>
            <consortium name="Photinus pyralis genome working group"/>
            <person name="Fallon T.R."/>
            <person name="Sander Lower S.E."/>
            <person name="Weng J.-K."/>
        </authorList>
    </citation>
    <scope>NUCLEOTIDE SEQUENCE</scope>
    <source>
        <strain evidence="13">TRF0915ILg1</strain>
        <tissue evidence="13">Whole body</tissue>
    </source>
</reference>
<evidence type="ECO:0000256" key="3">
    <source>
        <dbReference type="ARBA" id="ARBA00022448"/>
    </source>
</evidence>
<keyword evidence="11 12" id="KW-0407">Ion channel</keyword>
<comment type="subcellular location">
    <subcellularLocation>
        <location evidence="1">Membrane</location>
        <topology evidence="1">Multi-pass membrane protein</topology>
    </subcellularLocation>
</comment>
<evidence type="ECO:0000256" key="9">
    <source>
        <dbReference type="ARBA" id="ARBA00023136"/>
    </source>
</evidence>
<dbReference type="EMBL" id="VTPC01000930">
    <property type="protein sequence ID" value="KAF2903798.1"/>
    <property type="molecule type" value="Genomic_DNA"/>
</dbReference>
<keyword evidence="5 12" id="KW-0812">Transmembrane</keyword>
<keyword evidence="6" id="KW-1133">Transmembrane helix</keyword>
<keyword evidence="14" id="KW-1185">Reference proteome</keyword>
<protein>
    <submittedName>
        <fullName evidence="13">Uncharacterized protein</fullName>
    </submittedName>
</protein>
<evidence type="ECO:0000256" key="11">
    <source>
        <dbReference type="ARBA" id="ARBA00023303"/>
    </source>
</evidence>
<proteinExistence type="inferred from homology"/>
<evidence type="ECO:0000313" key="13">
    <source>
        <dbReference type="EMBL" id="KAF2903798.1"/>
    </source>
</evidence>
<comment type="caution">
    <text evidence="13">The sequence shown here is derived from an EMBL/GenBank/DDBJ whole genome shotgun (WGS) entry which is preliminary data.</text>
</comment>
<dbReference type="PROSITE" id="PS01206">
    <property type="entry name" value="ASC"/>
    <property type="match status" value="1"/>
</dbReference>
<gene>
    <name evidence="13" type="ORF">ILUMI_02375</name>
</gene>
<dbReference type="PANTHER" id="PTHR11690:SF288">
    <property type="entry name" value="AMILORIDE-SENSITIVE NA+ CHANNEL-RELATED"/>
    <property type="match status" value="1"/>
</dbReference>
<evidence type="ECO:0000256" key="8">
    <source>
        <dbReference type="ARBA" id="ARBA00023065"/>
    </source>
</evidence>
<dbReference type="Pfam" id="PF00858">
    <property type="entry name" value="ASC"/>
    <property type="match status" value="1"/>
</dbReference>
<keyword evidence="3 12" id="KW-0813">Transport</keyword>
<evidence type="ECO:0000256" key="7">
    <source>
        <dbReference type="ARBA" id="ARBA00023053"/>
    </source>
</evidence>
<keyword evidence="8 12" id="KW-0406">Ion transport</keyword>
<evidence type="ECO:0000256" key="1">
    <source>
        <dbReference type="ARBA" id="ARBA00004141"/>
    </source>
</evidence>
<sequence length="399" mass="46113">MNSYNYGTPGRFRYLKEETVNSSKNLQQNNQNNNKKNLDNECFDLFRDLNCSRNTYQHIHSFVLVVQTFQKWINSPIIVTFATTQTAIFEVPFPAITICPEIKTDRFIFNYTDIYLKKENNENITSLEDAGFNYMSLICDTPSELLSGNNTILNGSLPLLYFMLVSPEFDEYTYEMKWRGQKLQNISEAFSTILTSEGVCYTFNIMDRTEIFTNIVSFPNVFFSTNGKSSKWSPETGYSEDADIDSYPRRTLLAGVKGGFSIQLFVLEHSIDYICGDSLQGFKISLHPPGEIPRVKQNYFRLPLDQAVTASVKPNMMTTSEDLRSYSPQERQCYFVNEKKLKFFKIYSQQNCLIECLTNFTLKTCECVNFHMPREETTPICSAMNKECMDNAKVRLITR</sequence>
<keyword evidence="10 12" id="KW-0739">Sodium transport</keyword>
<evidence type="ECO:0000313" key="14">
    <source>
        <dbReference type="Proteomes" id="UP000801492"/>
    </source>
</evidence>
<comment type="similarity">
    <text evidence="2 12">Belongs to the amiloride-sensitive sodium channel (TC 1.A.6) family.</text>
</comment>
<dbReference type="GO" id="GO:0015280">
    <property type="term" value="F:ligand-gated sodium channel activity"/>
    <property type="evidence" value="ECO:0007669"/>
    <property type="project" value="TreeGrafter"/>
</dbReference>
<keyword evidence="7" id="KW-0915">Sodium</keyword>
<dbReference type="Proteomes" id="UP000801492">
    <property type="component" value="Unassembled WGS sequence"/>
</dbReference>